<feature type="compositionally biased region" description="Polar residues" evidence="1">
    <location>
        <begin position="272"/>
        <end position="282"/>
    </location>
</feature>
<dbReference type="EMBL" id="KB320620">
    <property type="protein sequence ID" value="ELW67255.1"/>
    <property type="molecule type" value="Genomic_DNA"/>
</dbReference>
<reference evidence="3" key="2">
    <citation type="journal article" date="2013" name="Nat. Commun.">
        <title>Genome of the Chinese tree shrew.</title>
        <authorList>
            <person name="Fan Y."/>
            <person name="Huang Z.Y."/>
            <person name="Cao C.C."/>
            <person name="Chen C.S."/>
            <person name="Chen Y.X."/>
            <person name="Fan D.D."/>
            <person name="He J."/>
            <person name="Hou H.L."/>
            <person name="Hu L."/>
            <person name="Hu X.T."/>
            <person name="Jiang X.T."/>
            <person name="Lai R."/>
            <person name="Lang Y.S."/>
            <person name="Liang B."/>
            <person name="Liao S.G."/>
            <person name="Mu D."/>
            <person name="Ma Y.Y."/>
            <person name="Niu Y.Y."/>
            <person name="Sun X.Q."/>
            <person name="Xia J.Q."/>
            <person name="Xiao J."/>
            <person name="Xiong Z.Q."/>
            <person name="Xu L."/>
            <person name="Yang L."/>
            <person name="Zhang Y."/>
            <person name="Zhao W."/>
            <person name="Zhao X.D."/>
            <person name="Zheng Y.T."/>
            <person name="Zhou J.M."/>
            <person name="Zhu Y.B."/>
            <person name="Zhang G.J."/>
            <person name="Wang J."/>
            <person name="Yao Y.G."/>
        </authorList>
    </citation>
    <scope>NUCLEOTIDE SEQUENCE [LARGE SCALE GENOMIC DNA]</scope>
</reference>
<dbReference type="PANTHER" id="PTHR20787:SF10">
    <property type="entry name" value="TREACLE PROTEIN"/>
    <property type="match status" value="1"/>
</dbReference>
<accession>L9KWD5</accession>
<dbReference type="InterPro" id="IPR017859">
    <property type="entry name" value="Treacle"/>
</dbReference>
<dbReference type="GO" id="GO:0003723">
    <property type="term" value="F:RNA binding"/>
    <property type="evidence" value="ECO:0007669"/>
    <property type="project" value="TreeGrafter"/>
</dbReference>
<feature type="region of interest" description="Disordered" evidence="1">
    <location>
        <begin position="87"/>
        <end position="149"/>
    </location>
</feature>
<dbReference type="GO" id="GO:0042790">
    <property type="term" value="P:nucleolar large rRNA transcription by RNA polymerase I"/>
    <property type="evidence" value="ECO:0007669"/>
    <property type="project" value="TreeGrafter"/>
</dbReference>
<gene>
    <name evidence="2" type="ORF">TREES_T100015924</name>
</gene>
<name>L9KWD5_TUPCH</name>
<dbReference type="AlphaFoldDB" id="L9KWD5"/>
<dbReference type="GO" id="GO:0005730">
    <property type="term" value="C:nucleolus"/>
    <property type="evidence" value="ECO:0007669"/>
    <property type="project" value="TreeGrafter"/>
</dbReference>
<dbReference type="GO" id="GO:0097110">
    <property type="term" value="F:scaffold protein binding"/>
    <property type="evidence" value="ECO:0007669"/>
    <property type="project" value="TreeGrafter"/>
</dbReference>
<evidence type="ECO:0000256" key="1">
    <source>
        <dbReference type="SAM" id="MobiDB-lite"/>
    </source>
</evidence>
<evidence type="ECO:0000313" key="2">
    <source>
        <dbReference type="EMBL" id="ELW67255.1"/>
    </source>
</evidence>
<dbReference type="Proteomes" id="UP000011518">
    <property type="component" value="Unassembled WGS sequence"/>
</dbReference>
<feature type="compositionally biased region" description="Basic and acidic residues" evidence="1">
    <location>
        <begin position="95"/>
        <end position="105"/>
    </location>
</feature>
<proteinExistence type="predicted"/>
<feature type="region of interest" description="Disordered" evidence="1">
    <location>
        <begin position="188"/>
        <end position="208"/>
    </location>
</feature>
<feature type="region of interest" description="Disordered" evidence="1">
    <location>
        <begin position="357"/>
        <end position="384"/>
    </location>
</feature>
<organism evidence="2 3">
    <name type="scientific">Tupaia chinensis</name>
    <name type="common">Chinese tree shrew</name>
    <name type="synonym">Tupaia belangeri chinensis</name>
    <dbReference type="NCBI Taxonomy" id="246437"/>
    <lineage>
        <taxon>Eukaryota</taxon>
        <taxon>Metazoa</taxon>
        <taxon>Chordata</taxon>
        <taxon>Craniata</taxon>
        <taxon>Vertebrata</taxon>
        <taxon>Euteleostomi</taxon>
        <taxon>Mammalia</taxon>
        <taxon>Eutheria</taxon>
        <taxon>Euarchontoglires</taxon>
        <taxon>Scandentia</taxon>
        <taxon>Tupaiidae</taxon>
        <taxon>Tupaia</taxon>
    </lineage>
</organism>
<dbReference type="STRING" id="246437.L9KWD5"/>
<protein>
    <submittedName>
        <fullName evidence="2">Uncharacterized protein</fullName>
    </submittedName>
</protein>
<feature type="region of interest" description="Disordered" evidence="1">
    <location>
        <begin position="225"/>
        <end position="319"/>
    </location>
</feature>
<keyword evidence="3" id="KW-1185">Reference proteome</keyword>
<sequence>MSTAANAEAFSGVRPGLAAAAAVAGKPFPIRLCFHRQKHTASSRQSCHCSCPSQTGVPGQGKATGTVLPLGGAQPCCYGEGVATAAQAPTGPVGDQRRTPSREESASAEESPAQVLSPRKDSHSQAARSKSLAPGPQENSGEALGEQGGGLLWGQVTKRPLTFVHPNRRSSWPSCSPAQARAASILRKARPSEGMARSSSKSEDEDVVPAMQGWSPVIRASVVTVPSARPRTVPRARSSEESGQVSKRMKQGAPATQRTKVANKLRTPTLPVGQQATATLSGHSKAKAPRSSDDSEDSNDSSSRSQEGAGEPRKPSRPTVWNIHIRREILVEEISAESSERSRWVKLLCPRRHQGLDVRNAESPPPRDISPMAKGEAPTRQATDTHLTGLTRRAVQELAEGDRGWPGFFQVAHWKILGPPLLSSPLPRSLRAVLEEEPVFISMRALAVRAGAAGAMGCIGSCAAVEATNAVLLGASDIPVVGFSLKLLLNIFTSPQLLPSPGPRVHHGCGEAQVQSSCLQAAAFQTPLPSLPPLQPIPPYTDPGILWLQHSSVN</sequence>
<evidence type="ECO:0000313" key="3">
    <source>
        <dbReference type="Proteomes" id="UP000011518"/>
    </source>
</evidence>
<dbReference type="PANTHER" id="PTHR20787">
    <property type="entry name" value="TREACLE"/>
    <property type="match status" value="1"/>
</dbReference>
<dbReference type="InParanoid" id="L9KWD5"/>
<reference evidence="3" key="1">
    <citation type="submission" date="2012-07" db="EMBL/GenBank/DDBJ databases">
        <title>Genome of the Chinese tree shrew, a rising model animal genetically related to primates.</title>
        <authorList>
            <person name="Zhang G."/>
            <person name="Fan Y."/>
            <person name="Yao Y."/>
            <person name="Huang Z."/>
        </authorList>
    </citation>
    <scope>NUCLEOTIDE SEQUENCE [LARGE SCALE GENOMIC DNA]</scope>
</reference>